<evidence type="ECO:0000313" key="2">
    <source>
        <dbReference type="Proteomes" id="UP000316798"/>
    </source>
</evidence>
<dbReference type="Pfam" id="PF13692">
    <property type="entry name" value="Glyco_trans_1_4"/>
    <property type="match status" value="1"/>
</dbReference>
<dbReference type="SUPFAM" id="SSF53756">
    <property type="entry name" value="UDP-Glycosyltransferase/glycogen phosphorylase"/>
    <property type="match status" value="1"/>
</dbReference>
<name>A0A515DFI7_9BURK</name>
<dbReference type="EMBL" id="CP035503">
    <property type="protein sequence ID" value="QDL39139.1"/>
    <property type="molecule type" value="Genomic_DNA"/>
</dbReference>
<keyword evidence="1" id="KW-0808">Transferase</keyword>
<accession>A0A515DFI7</accession>
<protein>
    <submittedName>
        <fullName evidence="1">Glycosyltransferase</fullName>
    </submittedName>
</protein>
<dbReference type="AlphaFoldDB" id="A0A515DFI7"/>
<proteinExistence type="predicted"/>
<dbReference type="GO" id="GO:0016740">
    <property type="term" value="F:transferase activity"/>
    <property type="evidence" value="ECO:0007669"/>
    <property type="project" value="UniProtKB-KW"/>
</dbReference>
<dbReference type="CDD" id="cd03801">
    <property type="entry name" value="GT4_PimA-like"/>
    <property type="match status" value="1"/>
</dbReference>
<evidence type="ECO:0000313" key="1">
    <source>
        <dbReference type="EMBL" id="QDL39139.1"/>
    </source>
</evidence>
<dbReference type="KEGG" id="rhf:EUB48_18895"/>
<sequence length="351" mass="39058">MIKVLGMALYGPLAASTRYRLGQYVPGLATHGIDLKICHLLGDDYLRRRFSGSAPSMATMLQAGFNRFADLWGQQKYDQIMLHCELLPLMPGWLERTLIRRPYIYDFDDAFYLKYRSSRFAVTSPFLGSKFDTVMAGAAAVTAGNHVLGQYARQHNANTHYLPTVVDTDRYLPKPAGRNGVFTVGWIGSPSTAPYLFDLVEPLSVLGQEGAVRLIVIGGKAPAIPNVTITELDWQERTEIDLINTFDVGVMPLPDDVWARGKCAFKLIQYMACAVPVIASPVGANIDVVTDECGLLAATHQEWVEALRMMRDQPSKRTGMGRASRERIVQHYSLHRNLPILASVIRKVEES</sequence>
<dbReference type="RefSeq" id="WP_142820637.1">
    <property type="nucleotide sequence ID" value="NZ_CP035503.1"/>
</dbReference>
<gene>
    <name evidence="1" type="ORF">EUB48_18895</name>
</gene>
<keyword evidence="2" id="KW-1185">Reference proteome</keyword>
<reference evidence="1 2" key="1">
    <citation type="submission" date="2019-01" db="EMBL/GenBank/DDBJ databases">
        <title>Genomic insights into a novel species Rhodoferax sp.</title>
        <authorList>
            <person name="Jin L."/>
        </authorList>
    </citation>
    <scope>NUCLEOTIDE SEQUENCE [LARGE SCALE GENOMIC DNA]</scope>
    <source>
        <strain evidence="1 2">CHu59-6-5</strain>
    </source>
</reference>
<dbReference type="Gene3D" id="3.40.50.2000">
    <property type="entry name" value="Glycogen Phosphorylase B"/>
    <property type="match status" value="1"/>
</dbReference>
<dbReference type="OrthoDB" id="9815351at2"/>
<organism evidence="1 2">
    <name type="scientific">Rhodoferax sediminis</name>
    <dbReference type="NCBI Taxonomy" id="2509614"/>
    <lineage>
        <taxon>Bacteria</taxon>
        <taxon>Pseudomonadati</taxon>
        <taxon>Pseudomonadota</taxon>
        <taxon>Betaproteobacteria</taxon>
        <taxon>Burkholderiales</taxon>
        <taxon>Comamonadaceae</taxon>
        <taxon>Rhodoferax</taxon>
    </lineage>
</organism>
<dbReference type="Proteomes" id="UP000316798">
    <property type="component" value="Chromosome"/>
</dbReference>